<dbReference type="PANTHER" id="PTHR21011">
    <property type="entry name" value="MITOCHONDRIAL 28S RIBOSOMAL PROTEIN S6"/>
    <property type="match status" value="1"/>
</dbReference>
<gene>
    <name evidence="3" type="primary">rpsF</name>
    <name evidence="5" type="ORF">A2242_03940</name>
</gene>
<name>A0A1F5SJT9_9BACT</name>
<dbReference type="HAMAP" id="MF_00360">
    <property type="entry name" value="Ribosomal_bS6"/>
    <property type="match status" value="1"/>
</dbReference>
<reference evidence="5 6" key="1">
    <citation type="journal article" date="2016" name="Nat. Commun.">
        <title>Thousands of microbial genomes shed light on interconnected biogeochemical processes in an aquifer system.</title>
        <authorList>
            <person name="Anantharaman K."/>
            <person name="Brown C.T."/>
            <person name="Hug L.A."/>
            <person name="Sharon I."/>
            <person name="Castelle C.J."/>
            <person name="Probst A.J."/>
            <person name="Thomas B.C."/>
            <person name="Singh A."/>
            <person name="Wilkins M.J."/>
            <person name="Karaoz U."/>
            <person name="Brodie E.L."/>
            <person name="Williams K.H."/>
            <person name="Hubbard S.S."/>
            <person name="Banfield J.F."/>
        </authorList>
    </citation>
    <scope>NUCLEOTIDE SEQUENCE [LARGE SCALE GENOMIC DNA]</scope>
</reference>
<keyword evidence="3" id="KW-0699">rRNA-binding</keyword>
<dbReference type="CDD" id="cd00473">
    <property type="entry name" value="bS6"/>
    <property type="match status" value="1"/>
</dbReference>
<evidence type="ECO:0000256" key="4">
    <source>
        <dbReference type="SAM" id="MobiDB-lite"/>
    </source>
</evidence>
<dbReference type="Pfam" id="PF01250">
    <property type="entry name" value="Ribosomal_S6"/>
    <property type="match status" value="1"/>
</dbReference>
<organism evidence="5 6">
    <name type="scientific">Candidatus Falkowbacteria bacterium RIFOXYA2_FULL_47_9</name>
    <dbReference type="NCBI Taxonomy" id="1797995"/>
    <lineage>
        <taxon>Bacteria</taxon>
        <taxon>Candidatus Falkowiibacteriota</taxon>
    </lineage>
</organism>
<dbReference type="AlphaFoldDB" id="A0A1F5SJT9"/>
<comment type="function">
    <text evidence="3">Binds together with bS18 to 16S ribosomal RNA.</text>
</comment>
<dbReference type="PANTHER" id="PTHR21011:SF1">
    <property type="entry name" value="SMALL RIBOSOMAL SUBUNIT PROTEIN BS6M"/>
    <property type="match status" value="1"/>
</dbReference>
<evidence type="ECO:0000256" key="3">
    <source>
        <dbReference type="HAMAP-Rule" id="MF_00360"/>
    </source>
</evidence>
<evidence type="ECO:0000313" key="6">
    <source>
        <dbReference type="Proteomes" id="UP000178925"/>
    </source>
</evidence>
<comment type="caution">
    <text evidence="5">The sequence shown here is derived from an EMBL/GenBank/DDBJ whole genome shotgun (WGS) entry which is preliminary data.</text>
</comment>
<dbReference type="GO" id="GO:0070181">
    <property type="term" value="F:small ribosomal subunit rRNA binding"/>
    <property type="evidence" value="ECO:0007669"/>
    <property type="project" value="TreeGrafter"/>
</dbReference>
<comment type="similarity">
    <text evidence="1 3">Belongs to the bacterial ribosomal protein bS6 family.</text>
</comment>
<dbReference type="EMBL" id="MFGC01000045">
    <property type="protein sequence ID" value="OGF26531.1"/>
    <property type="molecule type" value="Genomic_DNA"/>
</dbReference>
<dbReference type="Gene3D" id="3.30.70.60">
    <property type="match status" value="1"/>
</dbReference>
<feature type="region of interest" description="Disordered" evidence="4">
    <location>
        <begin position="129"/>
        <end position="154"/>
    </location>
</feature>
<dbReference type="STRING" id="1797995.A2242_03940"/>
<dbReference type="GO" id="GO:0003735">
    <property type="term" value="F:structural constituent of ribosome"/>
    <property type="evidence" value="ECO:0007669"/>
    <property type="project" value="InterPro"/>
</dbReference>
<dbReference type="GO" id="GO:1990904">
    <property type="term" value="C:ribonucleoprotein complex"/>
    <property type="evidence" value="ECO:0007669"/>
    <property type="project" value="UniProtKB-KW"/>
</dbReference>
<dbReference type="GO" id="GO:0006412">
    <property type="term" value="P:translation"/>
    <property type="evidence" value="ECO:0007669"/>
    <property type="project" value="UniProtKB-UniRule"/>
</dbReference>
<dbReference type="NCBIfam" id="TIGR00166">
    <property type="entry name" value="S6"/>
    <property type="match status" value="1"/>
</dbReference>
<evidence type="ECO:0000256" key="2">
    <source>
        <dbReference type="ARBA" id="ARBA00035294"/>
    </source>
</evidence>
<accession>A0A1F5SJT9</accession>
<feature type="compositionally biased region" description="Basic and acidic residues" evidence="4">
    <location>
        <begin position="141"/>
        <end position="154"/>
    </location>
</feature>
<keyword evidence="3 5" id="KW-0689">Ribosomal protein</keyword>
<dbReference type="Proteomes" id="UP000178925">
    <property type="component" value="Unassembled WGS sequence"/>
</dbReference>
<dbReference type="InterPro" id="IPR000529">
    <property type="entry name" value="Ribosomal_bS6"/>
</dbReference>
<dbReference type="GO" id="GO:0005840">
    <property type="term" value="C:ribosome"/>
    <property type="evidence" value="ECO:0007669"/>
    <property type="project" value="UniProtKB-KW"/>
</dbReference>
<proteinExistence type="inferred from homology"/>
<dbReference type="SUPFAM" id="SSF54995">
    <property type="entry name" value="Ribosomal protein S6"/>
    <property type="match status" value="1"/>
</dbReference>
<evidence type="ECO:0000313" key="5">
    <source>
        <dbReference type="EMBL" id="OGF26531.1"/>
    </source>
</evidence>
<sequence length="177" mass="19768">MPNETTETSIAEEKQPAQRYEIVCLVANKYSEDEVGPIIGAVAKLVQTNGGTVIAEETWGKRKLAYPIKHFFHAYYHLIECDLPKVSAQKIDNALRLDERLLRHLIVQKRVKTEVEVARERAAQERIAREQAKAASAEGAAKTKAETDATRKEKPAVDMAALDAKLDKILDDTTDLL</sequence>
<protein>
    <recommendedName>
        <fullName evidence="2 3">Small ribosomal subunit protein bS6</fullName>
    </recommendedName>
</protein>
<evidence type="ECO:0000256" key="1">
    <source>
        <dbReference type="ARBA" id="ARBA00009512"/>
    </source>
</evidence>
<dbReference type="InterPro" id="IPR020814">
    <property type="entry name" value="Ribosomal_S6_plastid/chlpt"/>
</dbReference>
<dbReference type="InterPro" id="IPR035980">
    <property type="entry name" value="Ribosomal_bS6_sf"/>
</dbReference>
<dbReference type="InterPro" id="IPR014717">
    <property type="entry name" value="Transl_elong_EF1B/ribsomal_bS6"/>
</dbReference>
<keyword evidence="3" id="KW-0694">RNA-binding</keyword>
<dbReference type="GO" id="GO:0005737">
    <property type="term" value="C:cytoplasm"/>
    <property type="evidence" value="ECO:0007669"/>
    <property type="project" value="UniProtKB-ARBA"/>
</dbReference>
<keyword evidence="3" id="KW-0687">Ribonucleoprotein</keyword>